<dbReference type="EMBL" id="QKXF01000539">
    <property type="protein sequence ID" value="RQM10792.1"/>
    <property type="molecule type" value="Genomic_DNA"/>
</dbReference>
<evidence type="ECO:0000313" key="2">
    <source>
        <dbReference type="Proteomes" id="UP000286097"/>
    </source>
</evidence>
<evidence type="ECO:0000313" key="1">
    <source>
        <dbReference type="EMBL" id="RQM10792.1"/>
    </source>
</evidence>
<organism evidence="1 2">
    <name type="scientific">Peronospora effusa</name>
    <dbReference type="NCBI Taxonomy" id="542832"/>
    <lineage>
        <taxon>Eukaryota</taxon>
        <taxon>Sar</taxon>
        <taxon>Stramenopiles</taxon>
        <taxon>Oomycota</taxon>
        <taxon>Peronosporomycetes</taxon>
        <taxon>Peronosporales</taxon>
        <taxon>Peronosporaceae</taxon>
        <taxon>Peronospora</taxon>
    </lineage>
</organism>
<reference evidence="1 2" key="1">
    <citation type="submission" date="2018-06" db="EMBL/GenBank/DDBJ databases">
        <title>Comparative genomics of downy mildews reveals potential adaptations to biotrophy.</title>
        <authorList>
            <person name="Fletcher K."/>
            <person name="Klosterman S.J."/>
            <person name="Derevnina L."/>
            <person name="Martin F."/>
            <person name="Koike S."/>
            <person name="Reyes Chin-Wo S."/>
            <person name="Mou B."/>
            <person name="Michelmore R."/>
        </authorList>
    </citation>
    <scope>NUCLEOTIDE SEQUENCE [LARGE SCALE GENOMIC DNA]</scope>
    <source>
        <strain evidence="1 2">R13</strain>
    </source>
</reference>
<name>A0A3R7WKT6_9STRA</name>
<sequence length="166" mass="18605">MEVDLTHKEIRVGSEGMVGPLEKTYIKLSNFFNHIIQEKWNDLTRLKNMFGESKTVEMLASTSKVSFVEKRTKVLLDQQYRLWMNEGRDAEDVKSKLLRDGVSEGVAKKLFDEYDEYVKKTPVGYPASSLPIVLGHPVPSVPVEFPVYIPPSASVGYSGNPPPSAS</sequence>
<dbReference type="AlphaFoldDB" id="A0A3R7WKT6"/>
<dbReference type="Proteomes" id="UP000286097">
    <property type="component" value="Unassembled WGS sequence"/>
</dbReference>
<accession>A0A3R7WKT6</accession>
<gene>
    <name evidence="1" type="ORF">DD237_008589</name>
</gene>
<proteinExistence type="predicted"/>
<evidence type="ECO:0008006" key="3">
    <source>
        <dbReference type="Google" id="ProtNLM"/>
    </source>
</evidence>
<comment type="caution">
    <text evidence="1">The sequence shown here is derived from an EMBL/GenBank/DDBJ whole genome shotgun (WGS) entry which is preliminary data.</text>
</comment>
<protein>
    <recommendedName>
        <fullName evidence="3">RxLR effector protein</fullName>
    </recommendedName>
</protein>
<dbReference type="VEuPathDB" id="FungiDB:DD237_008589"/>